<gene>
    <name evidence="7" type="ORF">SAPINGB_P000995</name>
</gene>
<evidence type="ECO:0000256" key="2">
    <source>
        <dbReference type="ARBA" id="ARBA00022737"/>
    </source>
</evidence>
<feature type="domain" description="Calponin-homology (CH)" evidence="6">
    <location>
        <begin position="136"/>
        <end position="242"/>
    </location>
</feature>
<dbReference type="SMART" id="SM01184">
    <property type="entry name" value="efhand_Ca_insen"/>
    <property type="match status" value="1"/>
</dbReference>
<dbReference type="SUPFAM" id="SSF47473">
    <property type="entry name" value="EF-hand"/>
    <property type="match status" value="1"/>
</dbReference>
<dbReference type="RefSeq" id="XP_031851609.1">
    <property type="nucleotide sequence ID" value="XM_031995718.1"/>
</dbReference>
<protein>
    <recommendedName>
        <fullName evidence="6">Calponin-homology (CH) domain-containing protein</fullName>
    </recommendedName>
</protein>
<dbReference type="InterPro" id="IPR001589">
    <property type="entry name" value="Actinin_actin-bd_CS"/>
</dbReference>
<dbReference type="Gene3D" id="1.20.58.60">
    <property type="match status" value="2"/>
</dbReference>
<evidence type="ECO:0000256" key="3">
    <source>
        <dbReference type="ARBA" id="ARBA00022837"/>
    </source>
</evidence>
<dbReference type="InterPro" id="IPR014837">
    <property type="entry name" value="EF-hand_Ca_insen"/>
</dbReference>
<dbReference type="AlphaFoldDB" id="A0A5E8B3G4"/>
<dbReference type="FunFam" id="1.10.418.10:FF:000077">
    <property type="entry name" value="Related to alpha-actinin"/>
    <property type="match status" value="1"/>
</dbReference>
<feature type="compositionally biased region" description="Low complexity" evidence="5">
    <location>
        <begin position="551"/>
        <end position="586"/>
    </location>
</feature>
<evidence type="ECO:0000256" key="1">
    <source>
        <dbReference type="ARBA" id="ARBA00010255"/>
    </source>
</evidence>
<accession>A0A5E8B3G4</accession>
<evidence type="ECO:0000256" key="4">
    <source>
        <dbReference type="ARBA" id="ARBA00023203"/>
    </source>
</evidence>
<evidence type="ECO:0000313" key="7">
    <source>
        <dbReference type="EMBL" id="VVT45997.1"/>
    </source>
</evidence>
<dbReference type="Gene3D" id="1.10.238.10">
    <property type="entry name" value="EF-hand"/>
    <property type="match status" value="2"/>
</dbReference>
<keyword evidence="3" id="KW-0106">Calcium</keyword>
<name>A0A5E8B3G4_9ASCO</name>
<dbReference type="SUPFAM" id="SSF47576">
    <property type="entry name" value="Calponin-homology domain, CH-domain"/>
    <property type="match status" value="1"/>
</dbReference>
<dbReference type="FunFam" id="1.10.418.10:FF:000030">
    <property type="entry name" value="Related to alpha-actinin"/>
    <property type="match status" value="1"/>
</dbReference>
<feature type="region of interest" description="Disordered" evidence="5">
    <location>
        <begin position="551"/>
        <end position="621"/>
    </location>
</feature>
<keyword evidence="8" id="KW-1185">Reference proteome</keyword>
<dbReference type="Pfam" id="PF08726">
    <property type="entry name" value="EFhand_Ca_insen"/>
    <property type="match status" value="1"/>
</dbReference>
<dbReference type="PANTHER" id="PTHR11915">
    <property type="entry name" value="SPECTRIN/FILAMIN RELATED CYTOSKELETAL PROTEIN"/>
    <property type="match status" value="1"/>
</dbReference>
<dbReference type="InterPro" id="IPR036872">
    <property type="entry name" value="CH_dom_sf"/>
</dbReference>
<dbReference type="GO" id="GO:0003779">
    <property type="term" value="F:actin binding"/>
    <property type="evidence" value="ECO:0007669"/>
    <property type="project" value="UniProtKB-KW"/>
</dbReference>
<organism evidence="7 8">
    <name type="scientific">Magnusiomyces paraingens</name>
    <dbReference type="NCBI Taxonomy" id="2606893"/>
    <lineage>
        <taxon>Eukaryota</taxon>
        <taxon>Fungi</taxon>
        <taxon>Dikarya</taxon>
        <taxon>Ascomycota</taxon>
        <taxon>Saccharomycotina</taxon>
        <taxon>Dipodascomycetes</taxon>
        <taxon>Dipodascales</taxon>
        <taxon>Dipodascaceae</taxon>
        <taxon>Magnusiomyces</taxon>
    </lineage>
</organism>
<feature type="domain" description="Calponin-homology (CH)" evidence="6">
    <location>
        <begin position="21"/>
        <end position="127"/>
    </location>
</feature>
<evidence type="ECO:0000259" key="6">
    <source>
        <dbReference type="PROSITE" id="PS50021"/>
    </source>
</evidence>
<dbReference type="SMART" id="SM00033">
    <property type="entry name" value="CH"/>
    <property type="match status" value="2"/>
</dbReference>
<reference evidence="7 8" key="1">
    <citation type="submission" date="2019-09" db="EMBL/GenBank/DDBJ databases">
        <authorList>
            <person name="Brejova B."/>
        </authorList>
    </citation>
    <scope>NUCLEOTIDE SEQUENCE [LARGE SCALE GENOMIC DNA]</scope>
</reference>
<comment type="similarity">
    <text evidence="1">Belongs to the alpha-actinin family.</text>
</comment>
<keyword evidence="2" id="KW-0677">Repeat</keyword>
<dbReference type="Proteomes" id="UP000398389">
    <property type="component" value="Unassembled WGS sequence"/>
</dbReference>
<dbReference type="EMBL" id="CABVLU010000001">
    <property type="protein sequence ID" value="VVT45997.1"/>
    <property type="molecule type" value="Genomic_DNA"/>
</dbReference>
<dbReference type="CDD" id="cd21291">
    <property type="entry name" value="CH_SpAIN1-like_rpt2"/>
    <property type="match status" value="1"/>
</dbReference>
<dbReference type="GO" id="GO:0007010">
    <property type="term" value="P:cytoskeleton organization"/>
    <property type="evidence" value="ECO:0007669"/>
    <property type="project" value="UniProtKB-ARBA"/>
</dbReference>
<evidence type="ECO:0000256" key="5">
    <source>
        <dbReference type="SAM" id="MobiDB-lite"/>
    </source>
</evidence>
<dbReference type="Gene3D" id="1.10.418.10">
    <property type="entry name" value="Calponin-like domain"/>
    <property type="match status" value="2"/>
</dbReference>
<dbReference type="PROSITE" id="PS00020">
    <property type="entry name" value="ACTININ_2"/>
    <property type="match status" value="1"/>
</dbReference>
<dbReference type="SUPFAM" id="SSF46966">
    <property type="entry name" value="Spectrin repeat"/>
    <property type="match status" value="2"/>
</dbReference>
<evidence type="ECO:0000313" key="8">
    <source>
        <dbReference type="Proteomes" id="UP000398389"/>
    </source>
</evidence>
<dbReference type="Pfam" id="PF00307">
    <property type="entry name" value="CH"/>
    <property type="match status" value="2"/>
</dbReference>
<sequence length="734" mass="82605">MSSYSYRSSNSSNRELPAWVATQQKAFMRWANTYLQSQAIPPLENLAPDLSNGVRLIQLLEIIGGESLGRYYPNPKLRVQKAENVNTALDFIKHRGVMVYNIGAEDIIDANLKLVLGLLWVLILRFTISDINEEGLSAKEGLLLWCQRKTAGYDGVDVQNFSTSWTDGLAFCALLDRHRPDLIDYNKLDPDDHRGNMELAFQIASEEIGIPQLLDVEDICDVAKPDERSIMTYVAYWFHAFSSLDRIETAGRRVEKFVEVTGSALEMQHSYEKRVSALLAAMEAKQAAWLSAPFDDTYIDAKAHRTEFLNYKRTTKRQWITEKSELTSLLGNIRTKLATYGLCEYHPPEGLRLIDLEAAWRTLLAAEASQAKRINNKLGEIKELLRKRFADTANEFALSLDMVSLRISDLDGELEKQLLGITDLSDKIKPLDSTLCELRDLDAQCQEAGVEENDYTVYSYDELEYELGLAKQSVVKKLAFIENQIVARSMTNLTPIQLEEFESVFRFFDKGHRNALLESEFSGALASLGLIYTEEEMHDVFELAAGISQSQTHTSASTESSESSSSSTDSSPFSRSSSSSSHTTVSSKHDRDSNASSSSTLLHPKSIDQRHASHRSSTHSIEQALPSVSFEQFIKFMVEVTEDQQTADQVLQSFVDIAEGKAYVTELDLQNSLVPDSMIDVLVRSMPLHEEFAHEQESDAALQREGKGLDYIKYMQKLTGVELTIPLRQEVDEK</sequence>
<dbReference type="PROSITE" id="PS50021">
    <property type="entry name" value="CH"/>
    <property type="match status" value="2"/>
</dbReference>
<proteinExistence type="inferred from homology"/>
<dbReference type="InterPro" id="IPR001715">
    <property type="entry name" value="CH_dom"/>
</dbReference>
<dbReference type="OrthoDB" id="10017054at2759"/>
<keyword evidence="4" id="KW-0009">Actin-binding</keyword>
<dbReference type="GeneID" id="43579818"/>
<dbReference type="InterPro" id="IPR011992">
    <property type="entry name" value="EF-hand-dom_pair"/>
</dbReference>